<organism evidence="15 16">
    <name type="scientific">Candida metapsilosis</name>
    <dbReference type="NCBI Taxonomy" id="273372"/>
    <lineage>
        <taxon>Eukaryota</taxon>
        <taxon>Fungi</taxon>
        <taxon>Dikarya</taxon>
        <taxon>Ascomycota</taxon>
        <taxon>Saccharomycotina</taxon>
        <taxon>Pichiomycetes</taxon>
        <taxon>Debaryomycetaceae</taxon>
        <taxon>Candida/Lodderomyces clade</taxon>
        <taxon>Candida</taxon>
    </lineage>
</organism>
<dbReference type="RefSeq" id="XP_067551234.1">
    <property type="nucleotide sequence ID" value="XM_067689934.1"/>
</dbReference>
<dbReference type="InterPro" id="IPR018849">
    <property type="entry name" value="Urb2/Npa2_C"/>
</dbReference>
<feature type="domain" description="Ribosomal protein eL8/eL30/eS12/Gadd45" evidence="13">
    <location>
        <begin position="19"/>
        <end position="110"/>
    </location>
</feature>
<dbReference type="GO" id="GO:0006364">
    <property type="term" value="P:rRNA processing"/>
    <property type="evidence" value="ECO:0007669"/>
    <property type="project" value="UniProtKB-KW"/>
</dbReference>
<reference evidence="15 16" key="1">
    <citation type="submission" date="2020-12" db="EMBL/GenBank/DDBJ databases">
        <title>Effect of drift, selection, and recombination on the evolution of hybrid genomes in Candida yeast pathogens.</title>
        <authorList>
            <person name="Mixao V."/>
            <person name="Ksiezopolska E."/>
            <person name="Saus E."/>
            <person name="Boekhout T."/>
            <person name="Gacser A."/>
            <person name="Gabaldon T."/>
        </authorList>
    </citation>
    <scope>NUCLEOTIDE SEQUENCE [LARGE SCALE GENOMIC DNA]</scope>
    <source>
        <strain evidence="15 16">BP57</strain>
    </source>
</reference>
<evidence type="ECO:0000256" key="5">
    <source>
        <dbReference type="ARBA" id="ARBA00022664"/>
    </source>
</evidence>
<proteinExistence type="inferred from homology"/>
<dbReference type="InterPro" id="IPR002415">
    <property type="entry name" value="H/ACA_rnp_Nhp2-like"/>
</dbReference>
<comment type="function">
    <text evidence="11">Common component of the spliceosome and rRNA processing machinery. In association with the spliceosomal U4/U6.U5 tri-snRNP particle, required for splicing of pre-mRNA. In association with box C/D snoRNPs, required for processing of pre-ribosomal RNA (rRNA) and site-specific 2'-O-methylation of substrate RNAs. Essential for the accumulation and stability of U4 snRNA, U6 snRNA, and box C/D snoRNAs.</text>
</comment>
<dbReference type="GeneID" id="93649841"/>
<evidence type="ECO:0000256" key="8">
    <source>
        <dbReference type="ARBA" id="ARBA00023187"/>
    </source>
</evidence>
<dbReference type="InterPro" id="IPR018492">
    <property type="entry name" value="Ribosomal_eL8/Nhp2"/>
</dbReference>
<evidence type="ECO:0000256" key="7">
    <source>
        <dbReference type="ARBA" id="ARBA00022884"/>
    </source>
</evidence>
<dbReference type="Pfam" id="PF10441">
    <property type="entry name" value="Urb2"/>
    <property type="match status" value="1"/>
</dbReference>
<comment type="similarity">
    <text evidence="2">Belongs to the eukaryotic ribosomal protein eL8 family.</text>
</comment>
<dbReference type="PROSITE" id="PS01082">
    <property type="entry name" value="RIBOSOMAL_L7AE"/>
    <property type="match status" value="1"/>
</dbReference>
<dbReference type="PRINTS" id="PR00883">
    <property type="entry name" value="NUCLEARHMG"/>
</dbReference>
<keyword evidence="7" id="KW-0694">RNA-binding</keyword>
<dbReference type="Pfam" id="PF01248">
    <property type="entry name" value="Ribosomal_L7Ae"/>
    <property type="match status" value="1"/>
</dbReference>
<dbReference type="GO" id="GO:0003723">
    <property type="term" value="F:RNA binding"/>
    <property type="evidence" value="ECO:0007669"/>
    <property type="project" value="UniProtKB-KW"/>
</dbReference>
<evidence type="ECO:0000313" key="15">
    <source>
        <dbReference type="EMBL" id="KAG5422118.1"/>
    </source>
</evidence>
<dbReference type="GO" id="GO:0008380">
    <property type="term" value="P:RNA splicing"/>
    <property type="evidence" value="ECO:0007669"/>
    <property type="project" value="UniProtKB-KW"/>
</dbReference>
<evidence type="ECO:0000256" key="9">
    <source>
        <dbReference type="ARBA" id="ARBA00023242"/>
    </source>
</evidence>
<evidence type="ECO:0000256" key="10">
    <source>
        <dbReference type="ARBA" id="ARBA00023274"/>
    </source>
</evidence>
<dbReference type="SUPFAM" id="SSF55315">
    <property type="entry name" value="L30e-like"/>
    <property type="match status" value="1"/>
</dbReference>
<name>A0A8H7ZLC0_9ASCO</name>
<dbReference type="OrthoDB" id="160374at2759"/>
<dbReference type="Proteomes" id="UP000669133">
    <property type="component" value="Unassembled WGS sequence"/>
</dbReference>
<keyword evidence="6" id="KW-0747">Spliceosome</keyword>
<evidence type="ECO:0000256" key="2">
    <source>
        <dbReference type="ARBA" id="ARBA00007337"/>
    </source>
</evidence>
<dbReference type="EMBL" id="JAEOAQ010000001">
    <property type="protein sequence ID" value="KAG5422118.1"/>
    <property type="molecule type" value="Genomic_DNA"/>
</dbReference>
<dbReference type="GO" id="GO:0006397">
    <property type="term" value="P:mRNA processing"/>
    <property type="evidence" value="ECO:0007669"/>
    <property type="project" value="UniProtKB-KW"/>
</dbReference>
<dbReference type="InterPro" id="IPR029064">
    <property type="entry name" value="Ribosomal_eL30-like_sf"/>
</dbReference>
<gene>
    <name evidence="15" type="ORF">I9W82_001212</name>
</gene>
<keyword evidence="8" id="KW-0508">mRNA splicing</keyword>
<dbReference type="InterPro" id="IPR004037">
    <property type="entry name" value="Ribosomal_eL8-like_CS"/>
</dbReference>
<dbReference type="FunFam" id="3.30.1330.30:FF:000002">
    <property type="entry name" value="NHP2-like protein 1 homolog"/>
    <property type="match status" value="1"/>
</dbReference>
<dbReference type="AlphaFoldDB" id="A0A8H7ZLC0"/>
<evidence type="ECO:0000259" key="13">
    <source>
        <dbReference type="Pfam" id="PF01248"/>
    </source>
</evidence>
<comment type="caution">
    <text evidence="15">The sequence shown here is derived from an EMBL/GenBank/DDBJ whole genome shotgun (WGS) entry which is preliminary data.</text>
</comment>
<dbReference type="InterPro" id="IPR004038">
    <property type="entry name" value="Ribosomal_eL8/eL30/eS12/Gad45"/>
</dbReference>
<evidence type="ECO:0000256" key="3">
    <source>
        <dbReference type="ARBA" id="ARBA00022517"/>
    </source>
</evidence>
<evidence type="ECO:0000256" key="11">
    <source>
        <dbReference type="ARBA" id="ARBA00037456"/>
    </source>
</evidence>
<keyword evidence="9" id="KW-0539">Nucleus</keyword>
<dbReference type="Gene3D" id="3.30.1330.30">
    <property type="match status" value="1"/>
</dbReference>
<evidence type="ECO:0000256" key="4">
    <source>
        <dbReference type="ARBA" id="ARBA00022552"/>
    </source>
</evidence>
<evidence type="ECO:0000313" key="16">
    <source>
        <dbReference type="Proteomes" id="UP000669133"/>
    </source>
</evidence>
<accession>A0A8H7ZLC0</accession>
<keyword evidence="3" id="KW-0690">Ribosome biogenesis</keyword>
<dbReference type="PANTHER" id="PTHR15682:SF2">
    <property type="entry name" value="UNHEALTHY RIBOSOME BIOGENESIS PROTEIN 2 HOMOLOG"/>
    <property type="match status" value="1"/>
</dbReference>
<dbReference type="CDD" id="cd21104">
    <property type="entry name" value="SNU13"/>
    <property type="match status" value="1"/>
</dbReference>
<sequence length="1234" mass="141312">MSAPNPKAFPLADSALTQQILDVVQQSQNLRQLKKGANEATKTLNRGISEFIIMAADTEPIEILLHLPLLCEDKNVPYVFVPSKAALGRACGVSRPVIAASVTTNDASSIKNQIYGIKDKIETLSKSEDVSDILELANDILDQKLDVYFPNGREFVLNLLVDRLNDRSTSSKFESWKYDPRFWILLEKTLLAQSSNHGDASILQNLKIIDLTILLLNRNDRQSWDCLQVVCRVLSIFMHKSFVEIDESTGIRLLKALLMSSSGSHHSLSLDKIVISFYWTSSSQGTLEVSKKSYSLFLEELFCPLVRYLSTGNQTPTRHLFEEVFIKRVFNLDNVPYLVHNIEKLLNKQMADEASLKYFFQIAVEKLASKNMSLCTELFNVIVGKSPTLAEPLLSLLANSQHTIPHEFISSIYTKEVASKKFIDLNWDMVRYIFELDSELAASKSKFVFEKYNSAFKLNDKVLPVGKVVVSAYAKNRELVDFLLKIWPKAIKKDELWDGEEFVSHVAHCISYLSEKQIAQAIEASRKVPSDASAAILTAITKGLMPASPTLVDSLKEAFIQIRDFINRSENFWQIRYNLLNLYGSDFTVRQSFLKLDYDIYYHYTVCRLLELDLLDRYSDKQQAQFILFLRENNSLVLPVIHRWFVLINDYFSFENITELLKLGFKTDLLSEIDDEFYERKNLMTCAVRLFMSDPIAYSNHINSVPLSCYSRGPKKDLLNTLIKKYLGTKEVDVLKSIDYLLEVPSYQSTIERDFSVLLQLLDVSRIEESRKCAIAISKKVWKSNMDMIKSNENRVYLENALKSLLKAVENDNGIDISSQMEMILLIMSLPWSLITDSLHTQFERLALAFKKHCLNQLKGDQDSVANTKLDWILRGVASIPRSMLSFDDVSIITKQITFKDTDISTKQAIFSLICKTAKPDLRFAKFVSGLYLVLNIEAPGPSLYNNVVDYFQTIASENLEVYEALCSYVISSAAATENEYVESTCMIVSAILTTTPKECDRTVIVGLFSCYLRAPVLEEDAVKSIMVNLKWILTHKSWIFSQYVLEMAIAFIEKVTTTNYKRDLEGVFLQSLQTFSQILLHHRYKLSTRHHLIVNLMCTFLERLAKPEQLEHNINAASAFTRLLGNLCEPQEHVRDVTNNELSTTRLTTQTNLYKKQLRAHLPYLMINYIYLNLKFTFEKQVNDILVSGIYTVFDTLSQSELQIVNSALDYAGKALYKSLYRDYQEYWKWKDQ</sequence>
<dbReference type="PRINTS" id="PR00881">
    <property type="entry name" value="L7ARS6FAMILY"/>
</dbReference>
<keyword evidence="5" id="KW-0507">mRNA processing</keyword>
<comment type="subcellular location">
    <subcellularLocation>
        <location evidence="1">Nucleus</location>
        <location evidence="1">Nucleolus</location>
    </subcellularLocation>
</comment>
<evidence type="ECO:0000256" key="1">
    <source>
        <dbReference type="ARBA" id="ARBA00004604"/>
    </source>
</evidence>
<dbReference type="InterPro" id="IPR052609">
    <property type="entry name" value="Ribosome_Biogenesis_Reg"/>
</dbReference>
<evidence type="ECO:0000259" key="14">
    <source>
        <dbReference type="Pfam" id="PF10441"/>
    </source>
</evidence>
<dbReference type="GO" id="GO:0005681">
    <property type="term" value="C:spliceosomal complex"/>
    <property type="evidence" value="ECO:0007669"/>
    <property type="project" value="UniProtKB-KW"/>
</dbReference>
<evidence type="ECO:0000256" key="12">
    <source>
        <dbReference type="ARBA" id="ARBA00040411"/>
    </source>
</evidence>
<dbReference type="GO" id="GO:0005730">
    <property type="term" value="C:nucleolus"/>
    <property type="evidence" value="ECO:0007669"/>
    <property type="project" value="UniProtKB-SubCell"/>
</dbReference>
<dbReference type="PANTHER" id="PTHR15682">
    <property type="entry name" value="UNHEALTHY RIBOSOME BIOGENESIS PROTEIN 2 HOMOLOG"/>
    <property type="match status" value="1"/>
</dbReference>
<keyword evidence="16" id="KW-1185">Reference proteome</keyword>
<feature type="domain" description="Nucleolar 27S pre-rRNA processing Urb2/Npa2 C-terminal" evidence="14">
    <location>
        <begin position="1025"/>
        <end position="1234"/>
    </location>
</feature>
<protein>
    <recommendedName>
        <fullName evidence="12">13 kDa ribonucleoprotein-associated protein</fullName>
    </recommendedName>
</protein>
<keyword evidence="10" id="KW-0687">Ribonucleoprotein</keyword>
<evidence type="ECO:0000256" key="6">
    <source>
        <dbReference type="ARBA" id="ARBA00022728"/>
    </source>
</evidence>
<keyword evidence="4" id="KW-0698">rRNA processing</keyword>